<feature type="region of interest" description="Disordered" evidence="1">
    <location>
        <begin position="1"/>
        <end position="43"/>
    </location>
</feature>
<sequence length="91" mass="10274">MASKGRGSRGRSGRGNRGNAAALKQYWGPGKGGTTKIRWNTPSDFTRCNRHLRRYLGSRAAGYCARLHRDMTGVWPGDRRNVGRTSVRRRR</sequence>
<proteinExistence type="predicted"/>
<organism evidence="2 3">
    <name type="scientific">Streptomyces qinglanensis</name>
    <dbReference type="NCBI Taxonomy" id="943816"/>
    <lineage>
        <taxon>Bacteria</taxon>
        <taxon>Bacillati</taxon>
        <taxon>Actinomycetota</taxon>
        <taxon>Actinomycetes</taxon>
        <taxon>Kitasatosporales</taxon>
        <taxon>Streptomycetaceae</taxon>
        <taxon>Streptomyces</taxon>
    </lineage>
</organism>
<dbReference type="AlphaFoldDB" id="A0A1H9U1X3"/>
<accession>A0A1H9U1X3</accession>
<reference evidence="3" key="1">
    <citation type="submission" date="2016-10" db="EMBL/GenBank/DDBJ databases">
        <authorList>
            <person name="Varghese N."/>
            <person name="Submissions S."/>
        </authorList>
    </citation>
    <scope>NUCLEOTIDE SEQUENCE [LARGE SCALE GENOMIC DNA]</scope>
    <source>
        <strain evidence="3">CGMCC 4.6825</strain>
    </source>
</reference>
<gene>
    <name evidence="2" type="ORF">SAMN05421870_107237</name>
</gene>
<evidence type="ECO:0000256" key="1">
    <source>
        <dbReference type="SAM" id="MobiDB-lite"/>
    </source>
</evidence>
<dbReference type="Proteomes" id="UP000182841">
    <property type="component" value="Unassembled WGS sequence"/>
</dbReference>
<protein>
    <submittedName>
        <fullName evidence="2">Uncharacterized protein</fullName>
    </submittedName>
</protein>
<name>A0A1H9U1X3_9ACTN</name>
<dbReference type="OrthoDB" id="4751040at2"/>
<evidence type="ECO:0000313" key="2">
    <source>
        <dbReference type="EMBL" id="SES03446.1"/>
    </source>
</evidence>
<dbReference type="EMBL" id="FOGO01000007">
    <property type="protein sequence ID" value="SES03446.1"/>
    <property type="molecule type" value="Genomic_DNA"/>
</dbReference>
<keyword evidence="3" id="KW-1185">Reference proteome</keyword>
<feature type="compositionally biased region" description="Basic residues" evidence="1">
    <location>
        <begin position="1"/>
        <end position="14"/>
    </location>
</feature>
<evidence type="ECO:0000313" key="3">
    <source>
        <dbReference type="Proteomes" id="UP000182841"/>
    </source>
</evidence>